<name>A0A1G2E3X1_9BACT</name>
<evidence type="ECO:0008006" key="3">
    <source>
        <dbReference type="Google" id="ProtNLM"/>
    </source>
</evidence>
<organism evidence="1 2">
    <name type="scientific">Candidatus Nealsonbacteria bacterium RIFCSPHIGHO2_01_FULL_38_55</name>
    <dbReference type="NCBI Taxonomy" id="1801664"/>
    <lineage>
        <taxon>Bacteria</taxon>
        <taxon>Candidatus Nealsoniibacteriota</taxon>
    </lineage>
</organism>
<protein>
    <recommendedName>
        <fullName evidence="3">Glycosyltransferase 2-like domain-containing protein</fullName>
    </recommendedName>
</protein>
<evidence type="ECO:0000313" key="2">
    <source>
        <dbReference type="Proteomes" id="UP000177360"/>
    </source>
</evidence>
<accession>A0A1G2E3X1</accession>
<comment type="caution">
    <text evidence="1">The sequence shown here is derived from an EMBL/GenBank/DDBJ whole genome shotgun (WGS) entry which is preliminary data.</text>
</comment>
<dbReference type="EMBL" id="MHLZ01000016">
    <property type="protein sequence ID" value="OGZ19951.1"/>
    <property type="molecule type" value="Genomic_DNA"/>
</dbReference>
<dbReference type="AlphaFoldDB" id="A0A1G2E3X1"/>
<dbReference type="Gene3D" id="3.90.550.10">
    <property type="entry name" value="Spore Coat Polysaccharide Biosynthesis Protein SpsA, Chain A"/>
    <property type="match status" value="1"/>
</dbReference>
<sequence length="300" mass="34609">MSKDPIISLFCPAIHPELWMRVYNSLSSNTVPFELIFVGNKIPNFKLPENCHFIYSETKPAQCAEIGSRYAVGDLIMNFADDEVFSEHALDNLYEEFEKINDDKIILSCRYILNGKDIAAEAGYFWADDHNSPIVPLTNLMRKKTWRKIGGVDRNFIALNWSLDIAMRIYEIGGRVVVSKNAWAEELQPESGPWKRKPEIIKGILRTFPLLRRMLIKIYLFFKKEKTNPRLFMEFGIGSDGPFLEKLWVIKDNSENIPMDLIHCANTKKGILSKKRLAPVMPFEDKHILTVSQGPKGRWK</sequence>
<dbReference type="Proteomes" id="UP000177360">
    <property type="component" value="Unassembled WGS sequence"/>
</dbReference>
<proteinExistence type="predicted"/>
<reference evidence="1 2" key="1">
    <citation type="journal article" date="2016" name="Nat. Commun.">
        <title>Thousands of microbial genomes shed light on interconnected biogeochemical processes in an aquifer system.</title>
        <authorList>
            <person name="Anantharaman K."/>
            <person name="Brown C.T."/>
            <person name="Hug L.A."/>
            <person name="Sharon I."/>
            <person name="Castelle C.J."/>
            <person name="Probst A.J."/>
            <person name="Thomas B.C."/>
            <person name="Singh A."/>
            <person name="Wilkins M.J."/>
            <person name="Karaoz U."/>
            <person name="Brodie E.L."/>
            <person name="Williams K.H."/>
            <person name="Hubbard S.S."/>
            <person name="Banfield J.F."/>
        </authorList>
    </citation>
    <scope>NUCLEOTIDE SEQUENCE [LARGE SCALE GENOMIC DNA]</scope>
</reference>
<dbReference type="SUPFAM" id="SSF53448">
    <property type="entry name" value="Nucleotide-diphospho-sugar transferases"/>
    <property type="match status" value="1"/>
</dbReference>
<evidence type="ECO:0000313" key="1">
    <source>
        <dbReference type="EMBL" id="OGZ19951.1"/>
    </source>
</evidence>
<gene>
    <name evidence="1" type="ORF">A2626_00755</name>
</gene>
<dbReference type="InterPro" id="IPR029044">
    <property type="entry name" value="Nucleotide-diphossugar_trans"/>
</dbReference>